<dbReference type="EMBL" id="UAUI01000015">
    <property type="protein sequence ID" value="SPZ40452.1"/>
    <property type="molecule type" value="Genomic_DNA"/>
</dbReference>
<gene>
    <name evidence="1" type="ORF">NCTC13229_03935</name>
</gene>
<evidence type="ECO:0000313" key="2">
    <source>
        <dbReference type="Proteomes" id="UP000251211"/>
    </source>
</evidence>
<dbReference type="Proteomes" id="UP000251211">
    <property type="component" value="Unassembled WGS sequence"/>
</dbReference>
<organism evidence="1 2">
    <name type="scientific">Rhodococcus wratislaviensis</name>
    <name type="common">Tsukamurella wratislaviensis</name>
    <dbReference type="NCBI Taxonomy" id="44752"/>
    <lineage>
        <taxon>Bacteria</taxon>
        <taxon>Bacillati</taxon>
        <taxon>Actinomycetota</taxon>
        <taxon>Actinomycetes</taxon>
        <taxon>Mycobacteriales</taxon>
        <taxon>Nocardiaceae</taxon>
        <taxon>Rhodococcus</taxon>
    </lineage>
</organism>
<name>A0AB38FG30_RHOWR</name>
<accession>A0AB38FG30</accession>
<dbReference type="AlphaFoldDB" id="A0AB38FG30"/>
<reference evidence="1 2" key="1">
    <citation type="submission" date="2018-06" db="EMBL/GenBank/DDBJ databases">
        <authorList>
            <consortium name="Pathogen Informatics"/>
            <person name="Doyle S."/>
        </authorList>
    </citation>
    <scope>NUCLEOTIDE SEQUENCE [LARGE SCALE GENOMIC DNA]</scope>
    <source>
        <strain evidence="1 2">NCTC13229</strain>
    </source>
</reference>
<protein>
    <submittedName>
        <fullName evidence="1">Uncharacterized protein</fullName>
    </submittedName>
</protein>
<proteinExistence type="predicted"/>
<evidence type="ECO:0000313" key="1">
    <source>
        <dbReference type="EMBL" id="SPZ40452.1"/>
    </source>
</evidence>
<sequence>MFRDLMDAEIAALTAQIESTRHAGHTQDGELGAGLRGQLAEAHQLVAGLIARYPDLRGTERPSRD</sequence>
<comment type="caution">
    <text evidence="1">The sequence shown here is derived from an EMBL/GenBank/DDBJ whole genome shotgun (WGS) entry which is preliminary data.</text>
</comment>